<keyword evidence="2" id="KW-0732">Signal</keyword>
<dbReference type="AlphaFoldDB" id="A0A835Y794"/>
<feature type="chain" id="PRO_5032807532" evidence="2">
    <location>
        <begin position="29"/>
        <end position="325"/>
    </location>
</feature>
<organism evidence="3 4">
    <name type="scientific">Edaphochlamys debaryana</name>
    <dbReference type="NCBI Taxonomy" id="47281"/>
    <lineage>
        <taxon>Eukaryota</taxon>
        <taxon>Viridiplantae</taxon>
        <taxon>Chlorophyta</taxon>
        <taxon>core chlorophytes</taxon>
        <taxon>Chlorophyceae</taxon>
        <taxon>CS clade</taxon>
        <taxon>Chlamydomonadales</taxon>
        <taxon>Chlamydomonadales incertae sedis</taxon>
        <taxon>Edaphochlamys</taxon>
    </lineage>
</organism>
<reference evidence="3" key="1">
    <citation type="journal article" date="2020" name="bioRxiv">
        <title>Comparative genomics of Chlamydomonas.</title>
        <authorList>
            <person name="Craig R.J."/>
            <person name="Hasan A.R."/>
            <person name="Ness R.W."/>
            <person name="Keightley P.D."/>
        </authorList>
    </citation>
    <scope>NUCLEOTIDE SEQUENCE</scope>
    <source>
        <strain evidence="3">CCAP 11/70</strain>
    </source>
</reference>
<protein>
    <submittedName>
        <fullName evidence="3">Uncharacterized protein</fullName>
    </submittedName>
</protein>
<evidence type="ECO:0000256" key="2">
    <source>
        <dbReference type="SAM" id="SignalP"/>
    </source>
</evidence>
<sequence length="325" mass="33457">MAAAPTPPSAGPLRACAALALLLGLALALTAPAAAAKGGGGGGDTFRARYRGGGLSASFQLPSEEECVNKRIYIGIGESVVRYSGDTSSSGGIYPRLQAPLISVDEPLPAPSGPVSGPRAQLFFSYNEETYCESGFSYVSRSASPDAADTKSMGLTTFRIPPSAGSITAAGTVSMSACGRPAKCNWYTGEDCERDDCVDVTMVFKVDSKCDSVFSGRSSSSYVYPDGSSFSSSGSGKTCVSGFDAAAAIAIYLNGQRVVPTQSYGQYNYNNDGWTTRASPNPAPYDPYPYGTDPVTTGAASGGGRRMLGARPSADAEAEPEVMAS</sequence>
<evidence type="ECO:0000256" key="1">
    <source>
        <dbReference type="SAM" id="MobiDB-lite"/>
    </source>
</evidence>
<dbReference type="Proteomes" id="UP000612055">
    <property type="component" value="Unassembled WGS sequence"/>
</dbReference>
<evidence type="ECO:0000313" key="4">
    <source>
        <dbReference type="Proteomes" id="UP000612055"/>
    </source>
</evidence>
<evidence type="ECO:0000313" key="3">
    <source>
        <dbReference type="EMBL" id="KAG2497356.1"/>
    </source>
</evidence>
<gene>
    <name evidence="3" type="ORF">HYH03_004515</name>
</gene>
<dbReference type="EMBL" id="JAEHOE010000014">
    <property type="protein sequence ID" value="KAG2497356.1"/>
    <property type="molecule type" value="Genomic_DNA"/>
</dbReference>
<keyword evidence="4" id="KW-1185">Reference proteome</keyword>
<feature type="region of interest" description="Disordered" evidence="1">
    <location>
        <begin position="278"/>
        <end position="325"/>
    </location>
</feature>
<comment type="caution">
    <text evidence="3">The sequence shown here is derived from an EMBL/GenBank/DDBJ whole genome shotgun (WGS) entry which is preliminary data.</text>
</comment>
<name>A0A835Y794_9CHLO</name>
<feature type="compositionally biased region" description="Acidic residues" evidence="1">
    <location>
        <begin position="316"/>
        <end position="325"/>
    </location>
</feature>
<accession>A0A835Y794</accession>
<feature type="signal peptide" evidence="2">
    <location>
        <begin position="1"/>
        <end position="28"/>
    </location>
</feature>
<proteinExistence type="predicted"/>